<dbReference type="EMBL" id="LHPJ01000006">
    <property type="protein sequence ID" value="KOO04040.1"/>
    <property type="molecule type" value="Genomic_DNA"/>
</dbReference>
<dbReference type="PATRIC" id="fig|693.5.peg.1681"/>
<keyword evidence="2" id="KW-1185">Reference proteome</keyword>
<dbReference type="OrthoDB" id="7058586at2"/>
<dbReference type="InterPro" id="IPR021295">
    <property type="entry name" value="DUF2867"/>
</dbReference>
<dbReference type="STRING" id="693.AKJ17_08210"/>
<reference evidence="2" key="1">
    <citation type="submission" date="2015-08" db="EMBL/GenBank/DDBJ databases">
        <title>Vibrio galatheae sp. nov., a novel member of the Vibrionaceae family isolated from the Solomon Islands.</title>
        <authorList>
            <person name="Giubergia S."/>
            <person name="Machado H."/>
            <person name="Mateiu R.V."/>
            <person name="Gram L."/>
        </authorList>
    </citation>
    <scope>NUCLEOTIDE SEQUENCE [LARGE SCALE GENOMIC DNA]</scope>
    <source>
        <strain evidence="2">DSM 19584</strain>
    </source>
</reference>
<dbReference type="Pfam" id="PF11066">
    <property type="entry name" value="DUF2867"/>
    <property type="match status" value="1"/>
</dbReference>
<comment type="caution">
    <text evidence="1">The sequence shown here is derived from an EMBL/GenBank/DDBJ whole genome shotgun (WGS) entry which is preliminary data.</text>
</comment>
<dbReference type="AlphaFoldDB" id="A0A0M0HPK0"/>
<evidence type="ECO:0008006" key="3">
    <source>
        <dbReference type="Google" id="ProtNLM"/>
    </source>
</evidence>
<sequence>MVKPDKLPQGSELVSKVHQTDFCDALTFVISEEGMSPAQVYVAIFGQLPSFVQQLMSVRNRIVKPFGFKVQDVQILQSVESFKTSEGEGLYQVQHMDEQEIICSSEEQHMQVWLSVFKHSECQFTVSTMVATRSTLGKYYLKAVIPFHKVVAMASVRAMLKTPNAKQEQGS</sequence>
<evidence type="ECO:0000313" key="1">
    <source>
        <dbReference type="EMBL" id="KOO04040.1"/>
    </source>
</evidence>
<accession>A0A0M0HPK0</accession>
<protein>
    <recommendedName>
        <fullName evidence="3">DUF2867 domain-containing protein</fullName>
    </recommendedName>
</protein>
<name>A0A0M0HPK0_VIBNE</name>
<dbReference type="RefSeq" id="WP_053395310.1">
    <property type="nucleotide sequence ID" value="NZ_LHPJ01000006.1"/>
</dbReference>
<proteinExistence type="predicted"/>
<gene>
    <name evidence="1" type="ORF">AKJ17_08210</name>
</gene>
<organism evidence="1 2">
    <name type="scientific">Vibrio nereis</name>
    <dbReference type="NCBI Taxonomy" id="693"/>
    <lineage>
        <taxon>Bacteria</taxon>
        <taxon>Pseudomonadati</taxon>
        <taxon>Pseudomonadota</taxon>
        <taxon>Gammaproteobacteria</taxon>
        <taxon>Vibrionales</taxon>
        <taxon>Vibrionaceae</taxon>
        <taxon>Vibrio</taxon>
    </lineage>
</organism>
<evidence type="ECO:0000313" key="2">
    <source>
        <dbReference type="Proteomes" id="UP000037515"/>
    </source>
</evidence>
<dbReference type="Proteomes" id="UP000037515">
    <property type="component" value="Unassembled WGS sequence"/>
</dbReference>